<gene>
    <name evidence="2" type="ORF">IV49_GL000351</name>
</gene>
<accession>A0A0R2HLR0</accession>
<feature type="domain" description="Pyridoxamine 5'-phosphate oxidase N-terminal" evidence="1">
    <location>
        <begin position="17"/>
        <end position="100"/>
    </location>
</feature>
<dbReference type="EMBL" id="JQBL01000012">
    <property type="protein sequence ID" value="KRN50221.1"/>
    <property type="molecule type" value="Genomic_DNA"/>
</dbReference>
<dbReference type="InterPro" id="IPR011576">
    <property type="entry name" value="Pyridox_Oxase_N"/>
</dbReference>
<proteinExistence type="predicted"/>
<sequence length="143" mass="16946">MKERKNMDKLKRTVQMLKKYPMQYLGVIGLDGKPKVKAFEFKFEENGKLYFDVIRGSETYKELSVNPYCEITVASRKDLEWIRISGKVRFVNEVYLRDKLFDHSEILSQKYDHIRELVMPFTLDDVHVSISNLNDQNNVSFDL</sequence>
<dbReference type="Gene3D" id="2.30.110.10">
    <property type="entry name" value="Electron Transport, Fmn-binding Protein, Chain A"/>
    <property type="match status" value="1"/>
</dbReference>
<dbReference type="InterPro" id="IPR012349">
    <property type="entry name" value="Split_barrel_FMN-bd"/>
</dbReference>
<comment type="caution">
    <text evidence="2">The sequence shown here is derived from an EMBL/GenBank/DDBJ whole genome shotgun (WGS) entry which is preliminary data.</text>
</comment>
<dbReference type="PATRIC" id="fig|1410657.5.peg.372"/>
<evidence type="ECO:0000259" key="1">
    <source>
        <dbReference type="Pfam" id="PF01243"/>
    </source>
</evidence>
<name>A0A0R2HLR0_9FIRM</name>
<dbReference type="Pfam" id="PF01243">
    <property type="entry name" value="PNPOx_N"/>
    <property type="match status" value="1"/>
</dbReference>
<organism evidence="2 3">
    <name type="scientific">Kandleria vitulina DSM 20405</name>
    <dbReference type="NCBI Taxonomy" id="1410657"/>
    <lineage>
        <taxon>Bacteria</taxon>
        <taxon>Bacillati</taxon>
        <taxon>Bacillota</taxon>
        <taxon>Erysipelotrichia</taxon>
        <taxon>Erysipelotrichales</taxon>
        <taxon>Coprobacillaceae</taxon>
        <taxon>Kandleria</taxon>
    </lineage>
</organism>
<evidence type="ECO:0000313" key="3">
    <source>
        <dbReference type="Proteomes" id="UP000051841"/>
    </source>
</evidence>
<dbReference type="SUPFAM" id="SSF50475">
    <property type="entry name" value="FMN-binding split barrel"/>
    <property type="match status" value="1"/>
</dbReference>
<keyword evidence="3" id="KW-1185">Reference proteome</keyword>
<dbReference type="Proteomes" id="UP000051841">
    <property type="component" value="Unassembled WGS sequence"/>
</dbReference>
<evidence type="ECO:0000313" key="2">
    <source>
        <dbReference type="EMBL" id="KRN50221.1"/>
    </source>
</evidence>
<reference evidence="2 3" key="1">
    <citation type="journal article" date="2015" name="Genome Announc.">
        <title>Expanding the biotechnology potential of lactobacilli through comparative genomics of 213 strains and associated genera.</title>
        <authorList>
            <person name="Sun Z."/>
            <person name="Harris H.M."/>
            <person name="McCann A."/>
            <person name="Guo C."/>
            <person name="Argimon S."/>
            <person name="Zhang W."/>
            <person name="Yang X."/>
            <person name="Jeffery I.B."/>
            <person name="Cooney J.C."/>
            <person name="Kagawa T.F."/>
            <person name="Liu W."/>
            <person name="Song Y."/>
            <person name="Salvetti E."/>
            <person name="Wrobel A."/>
            <person name="Rasinkangas P."/>
            <person name="Parkhill J."/>
            <person name="Rea M.C."/>
            <person name="O'Sullivan O."/>
            <person name="Ritari J."/>
            <person name="Douillard F.P."/>
            <person name="Paul Ross R."/>
            <person name="Yang R."/>
            <person name="Briner A.E."/>
            <person name="Felis G.E."/>
            <person name="de Vos W.M."/>
            <person name="Barrangou R."/>
            <person name="Klaenhammer T.R."/>
            <person name="Caufield P.W."/>
            <person name="Cui Y."/>
            <person name="Zhang H."/>
            <person name="O'Toole P.W."/>
        </authorList>
    </citation>
    <scope>NUCLEOTIDE SEQUENCE [LARGE SCALE GENOMIC DNA]</scope>
    <source>
        <strain evidence="2 3">DSM 20405</strain>
    </source>
</reference>
<dbReference type="AlphaFoldDB" id="A0A0R2HLR0"/>
<protein>
    <recommendedName>
        <fullName evidence="1">Pyridoxamine 5'-phosphate oxidase N-terminal domain-containing protein</fullName>
    </recommendedName>
</protein>